<sequence>MLEWAYRGFKEPEGPTGYEFIHLKTATRTKQRAVRRRLECLGISNKRILNVHFPTKGIVAILVHQSYALKIVPLLQKAKIQPVDFDPTHPSVICDPQYDNLTFDKRKEKATILYSSRILRICTGMKHEHLGTAIMNHFHGLPSTSSFKVMDVFHGYYHNPNDYDLADPPATE</sequence>
<keyword evidence="2" id="KW-1185">Reference proteome</keyword>
<dbReference type="AlphaFoldDB" id="A0A0B7NG98"/>
<organism evidence="1 2">
    <name type="scientific">Parasitella parasitica</name>
    <dbReference type="NCBI Taxonomy" id="35722"/>
    <lineage>
        <taxon>Eukaryota</taxon>
        <taxon>Fungi</taxon>
        <taxon>Fungi incertae sedis</taxon>
        <taxon>Mucoromycota</taxon>
        <taxon>Mucoromycotina</taxon>
        <taxon>Mucoromycetes</taxon>
        <taxon>Mucorales</taxon>
        <taxon>Mucorineae</taxon>
        <taxon>Mucoraceae</taxon>
        <taxon>Parasitella</taxon>
    </lineage>
</organism>
<proteinExistence type="predicted"/>
<evidence type="ECO:0000313" key="2">
    <source>
        <dbReference type="Proteomes" id="UP000054107"/>
    </source>
</evidence>
<dbReference type="Proteomes" id="UP000054107">
    <property type="component" value="Unassembled WGS sequence"/>
</dbReference>
<dbReference type="OrthoDB" id="2206543at2759"/>
<name>A0A0B7NG98_9FUNG</name>
<protein>
    <submittedName>
        <fullName evidence="1">Uncharacterized protein</fullName>
    </submittedName>
</protein>
<evidence type="ECO:0000313" key="1">
    <source>
        <dbReference type="EMBL" id="CEP13926.1"/>
    </source>
</evidence>
<dbReference type="STRING" id="35722.A0A0B7NG98"/>
<reference evidence="1 2" key="1">
    <citation type="submission" date="2014-09" db="EMBL/GenBank/DDBJ databases">
        <authorList>
            <person name="Ellenberger Sabrina"/>
        </authorList>
    </citation>
    <scope>NUCLEOTIDE SEQUENCE [LARGE SCALE GENOMIC DNA]</scope>
    <source>
        <strain evidence="1 2">CBS 412.66</strain>
    </source>
</reference>
<gene>
    <name evidence="1" type="primary">PARPA_08065.1 scaffold 31356</name>
</gene>
<accession>A0A0B7NG98</accession>
<dbReference type="EMBL" id="LN730660">
    <property type="protein sequence ID" value="CEP13926.1"/>
    <property type="molecule type" value="Genomic_DNA"/>
</dbReference>